<dbReference type="Pfam" id="PF07690">
    <property type="entry name" value="MFS_1"/>
    <property type="match status" value="1"/>
</dbReference>
<dbReference type="EMBL" id="CP036425">
    <property type="protein sequence ID" value="QDU35357.1"/>
    <property type="molecule type" value="Genomic_DNA"/>
</dbReference>
<feature type="transmembrane region" description="Helical" evidence="4">
    <location>
        <begin position="270"/>
        <end position="289"/>
    </location>
</feature>
<dbReference type="InterPro" id="IPR011701">
    <property type="entry name" value="MFS"/>
</dbReference>
<reference evidence="5 6" key="1">
    <citation type="submission" date="2019-02" db="EMBL/GenBank/DDBJ databases">
        <title>Deep-cultivation of Planctomycetes and their phenomic and genomic characterization uncovers novel biology.</title>
        <authorList>
            <person name="Wiegand S."/>
            <person name="Jogler M."/>
            <person name="Boedeker C."/>
            <person name="Pinto D."/>
            <person name="Vollmers J."/>
            <person name="Rivas-Marin E."/>
            <person name="Kohn T."/>
            <person name="Peeters S.H."/>
            <person name="Heuer A."/>
            <person name="Rast P."/>
            <person name="Oberbeckmann S."/>
            <person name="Bunk B."/>
            <person name="Jeske O."/>
            <person name="Meyerdierks A."/>
            <person name="Storesund J.E."/>
            <person name="Kallscheuer N."/>
            <person name="Luecker S."/>
            <person name="Lage O.M."/>
            <person name="Pohl T."/>
            <person name="Merkel B.J."/>
            <person name="Hornburger P."/>
            <person name="Mueller R.-W."/>
            <person name="Bruemmer F."/>
            <person name="Labrenz M."/>
            <person name="Spormann A.M."/>
            <person name="Op den Camp H."/>
            <person name="Overmann J."/>
            <person name="Amann R."/>
            <person name="Jetten M.S.M."/>
            <person name="Mascher T."/>
            <person name="Medema M.H."/>
            <person name="Devos D.P."/>
            <person name="Kaster A.-K."/>
            <person name="Ovreas L."/>
            <person name="Rohde M."/>
            <person name="Galperin M.Y."/>
            <person name="Jogler C."/>
        </authorList>
    </citation>
    <scope>NUCLEOTIDE SEQUENCE [LARGE SCALE GENOMIC DNA]</scope>
    <source>
        <strain evidence="5 6">KS4</strain>
    </source>
</reference>
<feature type="transmembrane region" description="Helical" evidence="4">
    <location>
        <begin position="337"/>
        <end position="353"/>
    </location>
</feature>
<keyword evidence="1 4" id="KW-0812">Transmembrane</keyword>
<dbReference type="Gene3D" id="1.20.1250.20">
    <property type="entry name" value="MFS general substrate transporter like domains"/>
    <property type="match status" value="1"/>
</dbReference>
<feature type="transmembrane region" description="Helical" evidence="4">
    <location>
        <begin position="106"/>
        <end position="125"/>
    </location>
</feature>
<feature type="transmembrane region" description="Helical" evidence="4">
    <location>
        <begin position="309"/>
        <end position="331"/>
    </location>
</feature>
<dbReference type="GO" id="GO:0022857">
    <property type="term" value="F:transmembrane transporter activity"/>
    <property type="evidence" value="ECO:0007669"/>
    <property type="project" value="InterPro"/>
</dbReference>
<sequence length="453" mass="50547">MSPSAQPYMSRQSYRHELVTVMLLPLAISLVEGSVITVLAKRVFDVGPFAFATMMAAPMFANLTSFMWASAAKGKRKVRFIAGLQGLLLLCLVGIAFLPISAGGAFALVGLTVLSRCCLAGVATLRSTVWRQNYPRRSRARITSKLVLITSLVLALGPLPVYYLLDGNPMRFRWLFVGVAVIGGLGVLSYSRIRLRTERQLLAQERRGRDEDDADGLQRTGFVSVLRNDRFFRHYMTWQFCAGVGNMVGETAIIALIIKWTVVQPTYVPILLNATVPMLMATLTLPMWAKYMDRVHITTFRTRHAFTWILAQFGYWVVGVMVAMGSGMWWLVVLPRIMQGLARSGGLLAWNLGHNDFADKRLVTTYMGIHVTLTGVRGFFASYLAILLLEGWNDLPWVSGLLPKFDGIHHHVFLITTGLCIAAQAGFYSLHRMYKRQQAEADKAEDQVFSDAV</sequence>
<dbReference type="InterPro" id="IPR036259">
    <property type="entry name" value="MFS_trans_sf"/>
</dbReference>
<dbReference type="AlphaFoldDB" id="A0A517YYS3"/>
<protein>
    <submittedName>
        <fullName evidence="5">Major Facilitator Superfamily protein</fullName>
    </submittedName>
</protein>
<evidence type="ECO:0000256" key="1">
    <source>
        <dbReference type="ARBA" id="ARBA00022692"/>
    </source>
</evidence>
<feature type="transmembrane region" description="Helical" evidence="4">
    <location>
        <begin position="237"/>
        <end position="258"/>
    </location>
</feature>
<evidence type="ECO:0000256" key="3">
    <source>
        <dbReference type="ARBA" id="ARBA00023136"/>
    </source>
</evidence>
<keyword evidence="2 4" id="KW-1133">Transmembrane helix</keyword>
<evidence type="ECO:0000313" key="6">
    <source>
        <dbReference type="Proteomes" id="UP000317369"/>
    </source>
</evidence>
<keyword evidence="6" id="KW-1185">Reference proteome</keyword>
<feature type="transmembrane region" description="Helical" evidence="4">
    <location>
        <begin position="80"/>
        <end position="100"/>
    </location>
</feature>
<dbReference type="Proteomes" id="UP000317369">
    <property type="component" value="Chromosome"/>
</dbReference>
<feature type="transmembrane region" description="Helical" evidence="4">
    <location>
        <begin position="49"/>
        <end position="68"/>
    </location>
</feature>
<evidence type="ECO:0000256" key="4">
    <source>
        <dbReference type="SAM" id="Phobius"/>
    </source>
</evidence>
<dbReference type="SUPFAM" id="SSF103473">
    <property type="entry name" value="MFS general substrate transporter"/>
    <property type="match status" value="1"/>
</dbReference>
<feature type="transmembrane region" description="Helical" evidence="4">
    <location>
        <begin position="171"/>
        <end position="190"/>
    </location>
</feature>
<evidence type="ECO:0000256" key="2">
    <source>
        <dbReference type="ARBA" id="ARBA00022989"/>
    </source>
</evidence>
<gene>
    <name evidence="5" type="ORF">KS4_34380</name>
</gene>
<feature type="transmembrane region" description="Helical" evidence="4">
    <location>
        <begin position="408"/>
        <end position="430"/>
    </location>
</feature>
<accession>A0A517YYS3</accession>
<feature type="transmembrane region" description="Helical" evidence="4">
    <location>
        <begin position="146"/>
        <end position="165"/>
    </location>
</feature>
<keyword evidence="3 4" id="KW-0472">Membrane</keyword>
<feature type="transmembrane region" description="Helical" evidence="4">
    <location>
        <begin position="365"/>
        <end position="388"/>
    </location>
</feature>
<proteinExistence type="predicted"/>
<name>A0A517YYS3_9BACT</name>
<dbReference type="KEGG" id="pcor:KS4_34380"/>
<organism evidence="5 6">
    <name type="scientific">Poriferisphaera corsica</name>
    <dbReference type="NCBI Taxonomy" id="2528020"/>
    <lineage>
        <taxon>Bacteria</taxon>
        <taxon>Pseudomonadati</taxon>
        <taxon>Planctomycetota</taxon>
        <taxon>Phycisphaerae</taxon>
        <taxon>Phycisphaerales</taxon>
        <taxon>Phycisphaeraceae</taxon>
        <taxon>Poriferisphaera</taxon>
    </lineage>
</organism>
<evidence type="ECO:0000313" key="5">
    <source>
        <dbReference type="EMBL" id="QDU35357.1"/>
    </source>
</evidence>